<reference evidence="2 3" key="1">
    <citation type="submission" date="2018-08" db="EMBL/GenBank/DDBJ databases">
        <title>Isolation, diversity and antifungal activity of Actinobacteria from wheat.</title>
        <authorList>
            <person name="Han C."/>
        </authorList>
    </citation>
    <scope>NUCLEOTIDE SEQUENCE [LARGE SCALE GENOMIC DNA]</scope>
    <source>
        <strain evidence="2 3">NEAU-YY421</strain>
    </source>
</reference>
<dbReference type="OrthoDB" id="568335at2"/>
<dbReference type="InterPro" id="IPR001584">
    <property type="entry name" value="Integrase_cat-core"/>
</dbReference>
<dbReference type="PROSITE" id="PS50994">
    <property type="entry name" value="INTEGRASE"/>
    <property type="match status" value="1"/>
</dbReference>
<dbReference type="InterPro" id="IPR036397">
    <property type="entry name" value="RNaseH_sf"/>
</dbReference>
<feature type="domain" description="Integrase catalytic" evidence="1">
    <location>
        <begin position="153"/>
        <end position="323"/>
    </location>
</feature>
<accession>A0A372LUZ7</accession>
<dbReference type="SUPFAM" id="SSF46689">
    <property type="entry name" value="Homeodomain-like"/>
    <property type="match status" value="1"/>
</dbReference>
<dbReference type="PANTHER" id="PTHR35004">
    <property type="entry name" value="TRANSPOSASE RV3428C-RELATED"/>
    <property type="match status" value="1"/>
</dbReference>
<dbReference type="InterPro" id="IPR047656">
    <property type="entry name" value="IS481-like_transpos"/>
</dbReference>
<comment type="caution">
    <text evidence="2">The sequence shown here is derived from an EMBL/GenBank/DDBJ whole genome shotgun (WGS) entry which is preliminary data.</text>
</comment>
<protein>
    <submittedName>
        <fullName evidence="2">IS481 family transposase</fullName>
    </submittedName>
</protein>
<dbReference type="EMBL" id="QUAK01000238">
    <property type="protein sequence ID" value="RFU82369.1"/>
    <property type="molecule type" value="Genomic_DNA"/>
</dbReference>
<proteinExistence type="predicted"/>
<dbReference type="SUPFAM" id="SSF53098">
    <property type="entry name" value="Ribonuclease H-like"/>
    <property type="match status" value="1"/>
</dbReference>
<keyword evidence="3" id="KW-1185">Reference proteome</keyword>
<dbReference type="Proteomes" id="UP000263094">
    <property type="component" value="Unassembled WGS sequence"/>
</dbReference>
<sequence>MPHPNARLTVHGRRLLVDRVRAGRPVAHVADEMGISRTTAHKWVRRWRAEGDAGLYDRPSRPHTTPHRTPADVEARICDLRRERKLGPARIGPILGLPASTIHRVLTRHHLNRLRWMDRPTGQVIRRYERSRPGELVHVDIKKLGNIPDGGGHRIMPRQQAGANRQATTSARKGGSPVIGYSFIHTAVDDHSRLAYSEALTDERKETAAEFWQRANAFFAAHGITVERVLTDNGSCYRSRLFAQTLHAAGIVHKRTRPYRPQTNGKVERLNRTLLDEWAYVRPYSSNAERTDALAEFIHIYNHHRGHTALGGRPPISRVNNPAGQYS</sequence>
<dbReference type="RefSeq" id="WP_031031371.1">
    <property type="nucleotide sequence ID" value="NZ_QUAK01000238.1"/>
</dbReference>
<dbReference type="InterPro" id="IPR012337">
    <property type="entry name" value="RNaseH-like_sf"/>
</dbReference>
<dbReference type="GO" id="GO:0015074">
    <property type="term" value="P:DNA integration"/>
    <property type="evidence" value="ECO:0007669"/>
    <property type="project" value="InterPro"/>
</dbReference>
<evidence type="ECO:0000313" key="2">
    <source>
        <dbReference type="EMBL" id="RFU82369.1"/>
    </source>
</evidence>
<organism evidence="2 3">
    <name type="scientific">Streptomyces triticagri</name>
    <dbReference type="NCBI Taxonomy" id="2293568"/>
    <lineage>
        <taxon>Bacteria</taxon>
        <taxon>Bacillati</taxon>
        <taxon>Actinomycetota</taxon>
        <taxon>Actinomycetes</taxon>
        <taxon>Kitasatosporales</taxon>
        <taxon>Streptomycetaceae</taxon>
        <taxon>Streptomyces</taxon>
    </lineage>
</organism>
<dbReference type="PANTHER" id="PTHR35004:SF6">
    <property type="entry name" value="TRANSPOSASE"/>
    <property type="match status" value="1"/>
</dbReference>
<dbReference type="Pfam" id="PF13565">
    <property type="entry name" value="HTH_32"/>
    <property type="match status" value="1"/>
</dbReference>
<dbReference type="Pfam" id="PF13683">
    <property type="entry name" value="rve_3"/>
    <property type="match status" value="1"/>
</dbReference>
<gene>
    <name evidence="2" type="ORF">DY218_33250</name>
</gene>
<name>A0A372LUZ7_9ACTN</name>
<dbReference type="GO" id="GO:0003676">
    <property type="term" value="F:nucleic acid binding"/>
    <property type="evidence" value="ECO:0007669"/>
    <property type="project" value="InterPro"/>
</dbReference>
<dbReference type="AlphaFoldDB" id="A0A372LUZ7"/>
<dbReference type="NCBIfam" id="NF033577">
    <property type="entry name" value="transpos_IS481"/>
    <property type="match status" value="1"/>
</dbReference>
<evidence type="ECO:0000259" key="1">
    <source>
        <dbReference type="PROSITE" id="PS50994"/>
    </source>
</evidence>
<evidence type="ECO:0000313" key="3">
    <source>
        <dbReference type="Proteomes" id="UP000263094"/>
    </source>
</evidence>
<dbReference type="InterPro" id="IPR009057">
    <property type="entry name" value="Homeodomain-like_sf"/>
</dbReference>
<dbReference type="Gene3D" id="3.30.420.10">
    <property type="entry name" value="Ribonuclease H-like superfamily/Ribonuclease H"/>
    <property type="match status" value="1"/>
</dbReference>